<evidence type="ECO:0000313" key="1">
    <source>
        <dbReference type="EMBL" id="ABX31962.1"/>
    </source>
</evidence>
<name>A9BGB2_PETMO</name>
<dbReference type="HOGENOM" id="CLU_154570_5_2_0"/>
<proteinExistence type="predicted"/>
<reference evidence="1" key="1">
    <citation type="submission" date="2007-11" db="EMBL/GenBank/DDBJ databases">
        <title>Complete sequence of Petroga mobilis SJ95.</title>
        <authorList>
            <consortium name="US DOE Joint Genome Institute"/>
            <person name="Copeland A."/>
            <person name="Lucas S."/>
            <person name="Lapidus A."/>
            <person name="Barry K."/>
            <person name="Glavina del Rio T."/>
            <person name="Dalin E."/>
            <person name="Tice H."/>
            <person name="Pitluck S."/>
            <person name="Meincke L."/>
            <person name="Brettin T."/>
            <person name="Bruce D."/>
            <person name="Detter J.C."/>
            <person name="Han C."/>
            <person name="Kuske C.R."/>
            <person name="Schmutz J."/>
            <person name="Larimer F."/>
            <person name="Land M."/>
            <person name="Hauser L."/>
            <person name="Kyrpides N."/>
            <person name="Mikhailova N."/>
            <person name="Noll K."/>
            <person name="Richardson P."/>
        </authorList>
    </citation>
    <scope>NUCLEOTIDE SEQUENCE [LARGE SCALE GENOMIC DNA]</scope>
    <source>
        <strain evidence="1">SJ95</strain>
    </source>
</reference>
<protein>
    <submittedName>
        <fullName evidence="1">Uncharacterized protein</fullName>
    </submittedName>
</protein>
<dbReference type="STRING" id="403833.Pmob_1246"/>
<dbReference type="Pfam" id="PF03683">
    <property type="entry name" value="UPF0175"/>
    <property type="match status" value="1"/>
</dbReference>
<dbReference type="KEGG" id="pmo:Pmob_1246"/>
<sequence>MGSEILYEEPFMKTISVNLPDFIDLNEKEIKLLIASKLYEEGKLSLGEAAQLAELSKRAFIEILGGFDISLFNYNTEELRNDVKRA</sequence>
<dbReference type="EMBL" id="CP000879">
    <property type="protein sequence ID" value="ABX31962.1"/>
    <property type="molecule type" value="Genomic_DNA"/>
</dbReference>
<dbReference type="InterPro" id="IPR005368">
    <property type="entry name" value="UPF0175"/>
</dbReference>
<evidence type="ECO:0000313" key="2">
    <source>
        <dbReference type="Proteomes" id="UP000000789"/>
    </source>
</evidence>
<dbReference type="AlphaFoldDB" id="A9BGB2"/>
<keyword evidence="2" id="KW-1185">Reference proteome</keyword>
<organism evidence="1 2">
    <name type="scientific">Petrotoga mobilis (strain DSM 10674 / SJ95)</name>
    <dbReference type="NCBI Taxonomy" id="403833"/>
    <lineage>
        <taxon>Bacteria</taxon>
        <taxon>Thermotogati</taxon>
        <taxon>Thermotogota</taxon>
        <taxon>Thermotogae</taxon>
        <taxon>Petrotogales</taxon>
        <taxon>Petrotogaceae</taxon>
        <taxon>Petrotoga</taxon>
    </lineage>
</organism>
<accession>A9BGB2</accession>
<dbReference type="eggNOG" id="COG2886">
    <property type="taxonomic scope" value="Bacteria"/>
</dbReference>
<dbReference type="Proteomes" id="UP000000789">
    <property type="component" value="Chromosome"/>
</dbReference>
<gene>
    <name evidence="1" type="ordered locus">Pmob_1246</name>
</gene>